<dbReference type="RefSeq" id="WP_191074945.1">
    <property type="nucleotide sequence ID" value="NZ_JACTAG010000001.1"/>
</dbReference>
<proteinExistence type="predicted"/>
<feature type="compositionally biased region" description="Basic and acidic residues" evidence="1">
    <location>
        <begin position="807"/>
        <end position="819"/>
    </location>
</feature>
<evidence type="ECO:0000256" key="2">
    <source>
        <dbReference type="SAM" id="Phobius"/>
    </source>
</evidence>
<feature type="transmembrane region" description="Helical" evidence="2">
    <location>
        <begin position="58"/>
        <end position="81"/>
    </location>
</feature>
<feature type="transmembrane region" description="Helical" evidence="2">
    <location>
        <begin position="35"/>
        <end position="52"/>
    </location>
</feature>
<gene>
    <name evidence="3" type="ORF">H9Q16_08865</name>
</gene>
<organism evidence="3 4">
    <name type="scientific">Sulfitobacter aestuariivivens</name>
    <dbReference type="NCBI Taxonomy" id="2766981"/>
    <lineage>
        <taxon>Bacteria</taxon>
        <taxon>Pseudomonadati</taxon>
        <taxon>Pseudomonadota</taxon>
        <taxon>Alphaproteobacteria</taxon>
        <taxon>Rhodobacterales</taxon>
        <taxon>Roseobacteraceae</taxon>
        <taxon>Sulfitobacter</taxon>
    </lineage>
</organism>
<feature type="region of interest" description="Disordered" evidence="1">
    <location>
        <begin position="550"/>
        <end position="572"/>
    </location>
</feature>
<name>A0A927HG96_9RHOB</name>
<feature type="transmembrane region" description="Helical" evidence="2">
    <location>
        <begin position="155"/>
        <end position="175"/>
    </location>
</feature>
<evidence type="ECO:0000313" key="4">
    <source>
        <dbReference type="Proteomes" id="UP000635142"/>
    </source>
</evidence>
<reference evidence="3" key="1">
    <citation type="submission" date="2020-08" db="EMBL/GenBank/DDBJ databases">
        <title>Sulfitobacter aestuariivivens sp. nov., isolated from a tidal flat.</title>
        <authorList>
            <person name="Park S."/>
            <person name="Yoon J.-H."/>
        </authorList>
    </citation>
    <scope>NUCLEOTIDE SEQUENCE</scope>
    <source>
        <strain evidence="3">TSTF-M16</strain>
    </source>
</reference>
<evidence type="ECO:0000313" key="3">
    <source>
        <dbReference type="EMBL" id="MBD3664030.1"/>
    </source>
</evidence>
<dbReference type="NCBIfam" id="TIGR02302">
    <property type="entry name" value="aProt_lowcomp"/>
    <property type="match status" value="1"/>
</dbReference>
<accession>A0A927HG96</accession>
<feature type="compositionally biased region" description="Low complexity" evidence="1">
    <location>
        <begin position="550"/>
        <end position="566"/>
    </location>
</feature>
<protein>
    <submittedName>
        <fullName evidence="3">TIGR02302 family protein</fullName>
    </submittedName>
</protein>
<feature type="region of interest" description="Disordered" evidence="1">
    <location>
        <begin position="781"/>
        <end position="845"/>
    </location>
</feature>
<dbReference type="Proteomes" id="UP000635142">
    <property type="component" value="Unassembled WGS sequence"/>
</dbReference>
<keyword evidence="2" id="KW-1133">Transmembrane helix</keyword>
<dbReference type="AlphaFoldDB" id="A0A927HG96"/>
<dbReference type="EMBL" id="JACTAG010000001">
    <property type="protein sequence ID" value="MBD3664030.1"/>
    <property type="molecule type" value="Genomic_DNA"/>
</dbReference>
<dbReference type="Pfam" id="PF13779">
    <property type="entry name" value="DUF4175"/>
    <property type="match status" value="1"/>
</dbReference>
<feature type="compositionally biased region" description="Low complexity" evidence="1">
    <location>
        <begin position="689"/>
        <end position="700"/>
    </location>
</feature>
<feature type="region of interest" description="Disordered" evidence="1">
    <location>
        <begin position="655"/>
        <end position="768"/>
    </location>
</feature>
<keyword evidence="2" id="KW-0812">Transmembrane</keyword>
<sequence>MASFTPNDLRRTMTGLRWPVRLTWGGMLAEQVVQAFWPLMTVCLIVLAALMLGVQDSVLVEVVWVAMVVTGLAGLGALYYAARHFRVPTRDAAMARLDESMPGRPIQALLDDQAIGDDDTASIAVWRAHKARMADRAAQAQAVPGDLRVSRRDPYALRFVAVLFFAVALIFGSIWRVGSVADMAPGGTALASGPVWEGWAEPPRYTGKPTLYLNDLAEGPLDLPKGTLITVRFYGEVGALTLEESVSGRPAQQVAEGEAAPQADPVQDFTVLETGQIAVQGPGGRVWDVTVLADTAPQVERLGDPEVSALGETRLPFAATDDYGVEAGEARITLDLASVDRRYGLALDPEPREDIVVPLPMPISGSRAEFQENLIENFSEHPWANLPVTISLSVLDAAEQQTMTDPSDLVLPGRRFFDPTAASVIEMRRDLLWARANAPRTAQVLRAVSNLPDDLFRSQTTALRLRDVIKRLEIHARYGVGDEVQQKLADDMWDLAIELEEGVLADALERMRRAQDRLNEAIKNGASKEEIAELMDELRRATEEYLNQLSRQQAQQNEQNGQPQGGESMQMTQDDLQRMMDRIQELMEQGRMAEAEEALRQLQEMMENMRVTQGQQGQGGNNPGQQSMDDLAETLREQQGLSDQAFRDLQEQFNPNAQAGENQGNEGRNGGEGRGQSHEGQNGQGDGNGEQQQPGQGNQQAERGEDGAGGMEQGLADRQQALRDELRRQQGRLPGQGTAEGDAARDALDRAGRAMDDAEEALRNRDLADAIDNQAQAMEALREGMRSLGEAMAQQERERQPGQGAQESDRRANTRDPLGREQGGQGAESTDAPLAMGPDASDRARELLDEIRRRSGEAARPEIERDYLNRLLERF</sequence>
<evidence type="ECO:0000256" key="1">
    <source>
        <dbReference type="SAM" id="MobiDB-lite"/>
    </source>
</evidence>
<keyword evidence="2" id="KW-0472">Membrane</keyword>
<feature type="compositionally biased region" description="Basic and acidic residues" evidence="1">
    <location>
        <begin position="742"/>
        <end position="768"/>
    </location>
</feature>
<dbReference type="InterPro" id="IPR012683">
    <property type="entry name" value="CHP02302_TM"/>
</dbReference>
<comment type="caution">
    <text evidence="3">The sequence shown here is derived from an EMBL/GenBank/DDBJ whole genome shotgun (WGS) entry which is preliminary data.</text>
</comment>
<keyword evidence="4" id="KW-1185">Reference proteome</keyword>